<proteinExistence type="predicted"/>
<evidence type="ECO:0000259" key="2">
    <source>
        <dbReference type="Pfam" id="PF13102"/>
    </source>
</evidence>
<keyword evidence="1" id="KW-0238">DNA-binding</keyword>
<accession>A0ABY4PF19</accession>
<name>A0ABY4PF19_9LACO</name>
<feature type="domain" description="Phage integrase SAM-like" evidence="2">
    <location>
        <begin position="7"/>
        <end position="97"/>
    </location>
</feature>
<dbReference type="Proteomes" id="UP000831947">
    <property type="component" value="Chromosome"/>
</dbReference>
<gene>
    <name evidence="3" type="ORF">MOO47_02920</name>
</gene>
<dbReference type="EMBL" id="CP093365">
    <property type="protein sequence ID" value="UQS84121.1"/>
    <property type="molecule type" value="Genomic_DNA"/>
</dbReference>
<organism evidence="3 4">
    <name type="scientific">Bombilactobacillus thymidiniphilus</name>
    <dbReference type="NCBI Taxonomy" id="2923363"/>
    <lineage>
        <taxon>Bacteria</taxon>
        <taxon>Bacillati</taxon>
        <taxon>Bacillota</taxon>
        <taxon>Bacilli</taxon>
        <taxon>Lactobacillales</taxon>
        <taxon>Lactobacillaceae</taxon>
        <taxon>Bombilactobacillus</taxon>
    </lineage>
</organism>
<dbReference type="RefSeq" id="WP_249513305.1">
    <property type="nucleotide sequence ID" value="NZ_CP093365.1"/>
</dbReference>
<protein>
    <submittedName>
        <fullName evidence="3">Phage integrase SAM-like domain-containing protein</fullName>
    </submittedName>
</protein>
<dbReference type="SUPFAM" id="SSF56349">
    <property type="entry name" value="DNA breaking-rejoining enzymes"/>
    <property type="match status" value="1"/>
</dbReference>
<dbReference type="InterPro" id="IPR010998">
    <property type="entry name" value="Integrase_recombinase_N"/>
</dbReference>
<evidence type="ECO:0000313" key="4">
    <source>
        <dbReference type="Proteomes" id="UP000831947"/>
    </source>
</evidence>
<sequence length="146" mass="17353">MYKNQLFYRYFAEWMYLYKNGAVRPITFSKYKTSLQSLKIIAPKVKLSDLDRQTYQKILNEYAKNHEKQTTMDFHRQLRASLEDALDEGIINRDPTRKAVLKGTIHRNHKMKFLSQAELVKLLEQLDLESQLSWDHFILLIAKTVS</sequence>
<evidence type="ECO:0000313" key="3">
    <source>
        <dbReference type="EMBL" id="UQS84121.1"/>
    </source>
</evidence>
<dbReference type="InterPro" id="IPR011010">
    <property type="entry name" value="DNA_brk_join_enz"/>
</dbReference>
<dbReference type="Gene3D" id="1.10.150.130">
    <property type="match status" value="1"/>
</dbReference>
<dbReference type="InterPro" id="IPR025269">
    <property type="entry name" value="SAM-like_dom"/>
</dbReference>
<keyword evidence="4" id="KW-1185">Reference proteome</keyword>
<evidence type="ECO:0000256" key="1">
    <source>
        <dbReference type="ARBA" id="ARBA00023125"/>
    </source>
</evidence>
<reference evidence="3 4" key="1">
    <citation type="journal article" date="2022" name="Int. J. Syst. Evol. Microbiol.">
        <title>Apilactobacillus apisilvae sp. nov., Nicolia spurrieriana gen. nov. sp. nov., Bombilactobacillus folatiphilus sp. nov. and Bombilactobacillus thymidiniphilus sp. nov., four new lactic acid bacterial isolates from stingless bees Tetragonula carbonaria and Austroplebeia australis.</title>
        <authorList>
            <person name="Oliphant S.A."/>
            <person name="Watson-Haigh N.S."/>
            <person name="Sumby K.M."/>
            <person name="Gardner J."/>
            <person name="Groom S."/>
            <person name="Jiranek V."/>
        </authorList>
    </citation>
    <scope>NUCLEOTIDE SEQUENCE [LARGE SCALE GENOMIC DNA]</scope>
    <source>
        <strain evidence="3 4">SG4_A1</strain>
    </source>
</reference>
<dbReference type="Pfam" id="PF13102">
    <property type="entry name" value="Phage_int_SAM_5"/>
    <property type="match status" value="1"/>
</dbReference>